<proteinExistence type="predicted"/>
<protein>
    <submittedName>
        <fullName evidence="1">Uncharacterized protein</fullName>
    </submittedName>
</protein>
<gene>
    <name evidence="1" type="ORF">BJG93_24915</name>
</gene>
<keyword evidence="2" id="KW-1185">Reference proteome</keyword>
<reference evidence="1" key="1">
    <citation type="submission" date="2016-09" db="EMBL/GenBank/DDBJ databases">
        <title>The Complete Genome of Burkholderia sprentiae wsm5005.</title>
        <authorList>
            <person name="De Meyer S."/>
            <person name="Wang P."/>
            <person name="Terpolilli J."/>
        </authorList>
    </citation>
    <scope>NUCLEOTIDE SEQUENCE [LARGE SCALE GENOMIC DNA]</scope>
    <source>
        <strain evidence="1">WSM5005</strain>
    </source>
</reference>
<dbReference type="RefSeq" id="WP_027196070.1">
    <property type="nucleotide sequence ID" value="NZ_CP017562.2"/>
</dbReference>
<reference evidence="1" key="2">
    <citation type="submission" date="2021-06" db="EMBL/GenBank/DDBJ databases">
        <authorList>
            <person name="Rogers T.H."/>
            <person name="Ramsay J.P."/>
            <person name="Wang P."/>
            <person name="Terpolilli J."/>
        </authorList>
    </citation>
    <scope>NUCLEOTIDE SEQUENCE [LARGE SCALE GENOMIC DNA]</scope>
    <source>
        <strain evidence="1">WSM5005</strain>
    </source>
</reference>
<name>A0A1I9YQV4_9BURK</name>
<dbReference type="KEGG" id="pspw:BJG93_24915"/>
<sequence length="59" mass="6719">MLTRRVLDHLIRPALTRAVPTLPDDALLRLFQNDFTIRIMNDLFTLTRDDAALLLSASP</sequence>
<dbReference type="Proteomes" id="UP000179860">
    <property type="component" value="Chromosome 2"/>
</dbReference>
<dbReference type="AlphaFoldDB" id="A0A1I9YQV4"/>
<evidence type="ECO:0000313" key="2">
    <source>
        <dbReference type="Proteomes" id="UP000179860"/>
    </source>
</evidence>
<evidence type="ECO:0000313" key="1">
    <source>
        <dbReference type="EMBL" id="APA88579.1"/>
    </source>
</evidence>
<dbReference type="EMBL" id="CP017562">
    <property type="protein sequence ID" value="APA88579.1"/>
    <property type="molecule type" value="Genomic_DNA"/>
</dbReference>
<accession>A0A1I9YQV4</accession>
<organism evidence="1 2">
    <name type="scientific">Paraburkholderia sprentiae WSM5005</name>
    <dbReference type="NCBI Taxonomy" id="754502"/>
    <lineage>
        <taxon>Bacteria</taxon>
        <taxon>Pseudomonadati</taxon>
        <taxon>Pseudomonadota</taxon>
        <taxon>Betaproteobacteria</taxon>
        <taxon>Burkholderiales</taxon>
        <taxon>Burkholderiaceae</taxon>
        <taxon>Paraburkholderia</taxon>
    </lineage>
</organism>